<feature type="chain" id="PRO_5007227582" evidence="2">
    <location>
        <begin position="19"/>
        <end position="464"/>
    </location>
</feature>
<sequence>MLTVIAAAIATAFPSAFPADPQPVATVPARPELAGDPAPLPSRSQEVAHPSRKPSPPGTNVPITANPRLFGDWGGVLPKLSARGIVPTLSVVGEFGADAAGAPRHDATLVWQINAGITADLRKTMGLPGMFQATITKRDGPLLDRQIGVNLLQFSQGTFGRGRIWRLTAAFWQDRIGPIDLKLGRVAPGDDFNAGRGDFMSLYLVGSATGHIAHNLWYNFPVSQWGGRALINVAPDKILAVGLYQVDPRNIDPEVGFSLRTNGGIGILLPVEARFVNPLGKARPGIVKAGFFYSNAKLPDIAFDTDGRPQVLGKLPRAIDNRHWGVFGNVQQTLIPPRPDGSGAVSTFVNATWTTSGASTMYGKLGAGITATGLIPSRPVDELAVGIGLGRINDHLTRLDEALCDMGRTTLAPRRSEQMVEVYYGFNVRKGLVVRPNMQLWRHPGGHPDARPLVIVGAKTVANF</sequence>
<evidence type="ECO:0000313" key="5">
    <source>
        <dbReference type="Proteomes" id="UP000032305"/>
    </source>
</evidence>
<comment type="caution">
    <text evidence="4">The sequence shown here is derived from an EMBL/GenBank/DDBJ whole genome shotgun (WGS) entry which is preliminary data.</text>
</comment>
<feature type="signal peptide" evidence="2">
    <location>
        <begin position="1"/>
        <end position="18"/>
    </location>
</feature>
<dbReference type="InterPro" id="IPR052932">
    <property type="entry name" value="OprB_Porin"/>
</dbReference>
<dbReference type="OrthoDB" id="177316at2"/>
<proteinExistence type="inferred from homology"/>
<dbReference type="Gene3D" id="2.40.160.180">
    <property type="entry name" value="Carbohydrate-selective porin OprB"/>
    <property type="match status" value="1"/>
</dbReference>
<protein>
    <submittedName>
        <fullName evidence="4">Putative transporter</fullName>
    </submittedName>
</protein>
<dbReference type="GO" id="GO:0015288">
    <property type="term" value="F:porin activity"/>
    <property type="evidence" value="ECO:0007669"/>
    <property type="project" value="InterPro"/>
</dbReference>
<dbReference type="InterPro" id="IPR007049">
    <property type="entry name" value="Carb-sel_porin_OprB"/>
</dbReference>
<gene>
    <name evidence="4" type="ORF">SP5_080_00060</name>
</gene>
<keyword evidence="2" id="KW-0732">Signal</keyword>
<dbReference type="InterPro" id="IPR038673">
    <property type="entry name" value="OprB_sf"/>
</dbReference>
<dbReference type="RefSeq" id="WP_042490360.1">
    <property type="nucleotide sequence ID" value="NZ_BBPI01000080.1"/>
</dbReference>
<dbReference type="GO" id="GO:0008643">
    <property type="term" value="P:carbohydrate transport"/>
    <property type="evidence" value="ECO:0007669"/>
    <property type="project" value="InterPro"/>
</dbReference>
<dbReference type="EMBL" id="BBPI01000080">
    <property type="protein sequence ID" value="GAM02377.1"/>
    <property type="molecule type" value="Genomic_DNA"/>
</dbReference>
<name>A0A0A1WB16_9SPHN</name>
<dbReference type="Pfam" id="PF04966">
    <property type="entry name" value="OprB"/>
    <property type="match status" value="1"/>
</dbReference>
<comment type="similarity">
    <text evidence="1 2">Belongs to the OprB family.</text>
</comment>
<dbReference type="GO" id="GO:0016020">
    <property type="term" value="C:membrane"/>
    <property type="evidence" value="ECO:0007669"/>
    <property type="project" value="InterPro"/>
</dbReference>
<evidence type="ECO:0000256" key="2">
    <source>
        <dbReference type="RuleBase" id="RU363072"/>
    </source>
</evidence>
<evidence type="ECO:0000313" key="4">
    <source>
        <dbReference type="EMBL" id="GAM02377.1"/>
    </source>
</evidence>
<evidence type="ECO:0000256" key="1">
    <source>
        <dbReference type="ARBA" id="ARBA00008769"/>
    </source>
</evidence>
<organism evidence="4 5">
    <name type="scientific">Sphingomonas parapaucimobilis NBRC 15100</name>
    <dbReference type="NCBI Taxonomy" id="1219049"/>
    <lineage>
        <taxon>Bacteria</taxon>
        <taxon>Pseudomonadati</taxon>
        <taxon>Pseudomonadota</taxon>
        <taxon>Alphaproteobacteria</taxon>
        <taxon>Sphingomonadales</taxon>
        <taxon>Sphingomonadaceae</taxon>
        <taxon>Sphingomonas</taxon>
    </lineage>
</organism>
<keyword evidence="5" id="KW-1185">Reference proteome</keyword>
<feature type="region of interest" description="Disordered" evidence="3">
    <location>
        <begin position="20"/>
        <end position="64"/>
    </location>
</feature>
<reference evidence="4 5" key="1">
    <citation type="submission" date="2014-11" db="EMBL/GenBank/DDBJ databases">
        <title>Whole genome shotgun sequence of Sphingomonas parapaucimobilis NBRC 15100.</title>
        <authorList>
            <person name="Katano-Makiyama Y."/>
            <person name="Hosoyama A."/>
            <person name="Hashimoto M."/>
            <person name="Hosoyama Y."/>
            <person name="Noguchi M."/>
            <person name="Numata M."/>
            <person name="Tsuchikane K."/>
            <person name="Hirakata S."/>
            <person name="Uohara A."/>
            <person name="Shimodaira J."/>
            <person name="Ohji S."/>
            <person name="Ichikawa N."/>
            <person name="Kimura A."/>
            <person name="Yamazoe A."/>
            <person name="Fujita N."/>
        </authorList>
    </citation>
    <scope>NUCLEOTIDE SEQUENCE [LARGE SCALE GENOMIC DNA]</scope>
    <source>
        <strain evidence="4 5">NBRC 15100</strain>
    </source>
</reference>
<accession>A0A0A1WB16</accession>
<dbReference type="AlphaFoldDB" id="A0A0A1WB16"/>
<dbReference type="PANTHER" id="PTHR37944">
    <property type="entry name" value="PORIN B"/>
    <property type="match status" value="1"/>
</dbReference>
<dbReference type="PANTHER" id="PTHR37944:SF1">
    <property type="entry name" value="PORIN B"/>
    <property type="match status" value="1"/>
</dbReference>
<dbReference type="Proteomes" id="UP000032305">
    <property type="component" value="Unassembled WGS sequence"/>
</dbReference>
<evidence type="ECO:0000256" key="3">
    <source>
        <dbReference type="SAM" id="MobiDB-lite"/>
    </source>
</evidence>
<dbReference type="eggNOG" id="COG3659">
    <property type="taxonomic scope" value="Bacteria"/>
</dbReference>